<comment type="caution">
    <text evidence="2">The sequence shown here is derived from an EMBL/GenBank/DDBJ whole genome shotgun (WGS) entry which is preliminary data.</text>
</comment>
<feature type="signal peptide" evidence="1">
    <location>
        <begin position="1"/>
        <end position="25"/>
    </location>
</feature>
<evidence type="ECO:0000313" key="2">
    <source>
        <dbReference type="EMBL" id="PTR01064.1"/>
    </source>
</evidence>
<protein>
    <recommendedName>
        <fullName evidence="4">MG2 domain-containing protein</fullName>
    </recommendedName>
</protein>
<dbReference type="AlphaFoldDB" id="A0A2T5JF93"/>
<dbReference type="EMBL" id="QAOQ01000001">
    <property type="protein sequence ID" value="PTR01064.1"/>
    <property type="molecule type" value="Genomic_DNA"/>
</dbReference>
<dbReference type="RefSeq" id="WP_107826488.1">
    <property type="nucleotide sequence ID" value="NZ_CP160205.1"/>
</dbReference>
<sequence length="925" mass="103123">MTKTPKFLRLLFMLALITVCNFSLAQTPVSALKQMMNVIENYNQNQALEKLYVQTDKPAYNRGDTLWFKSYLFDAATLKASHRSGLMYIEIADQNDTVICRNMVSLIAGMGWGSLPLDNKMFPDGNYTLRAYSNWMRNSGQDAIFSLPFTVTGVKPESWLISSKFNVGQQNNQPNVNASLRFMRVDNHPLIAEQLKAKITAGKSTLGRANIQTGTDGNADITFALPPKADAKNINISITKAGKNDDDDAFVVPVILNRDEKTDLQFMPEGGNLYAGLKNHVAFKAVSEAGKGADVSGAVFNNNQRQVAAIKSEHLGMGSFSFTPQTGETYTARIKVNGHELSYPLPAAKTSGLMLNVVNPFQSDSVQVAISPTADLQSQDTNYYLVAQARGVVCYGAVINPSKGIKTLAINKDAFPTGITRFTILNTMHQPVAERIIYIDHGDNIKLTATPQKSTYGKRDSVSMSVKATDKAGNPLIGSFSLAVTDDAQVKTDPTAGTILTNILLDNDLKGYVENAAYYFINPSADKNRQLDNLLLAQGWVNYNWADAFAPNPPAPKFDSEARFTIKGKVTNFFNKPVFQSHVLLLSKKPTSFADTATNEKGEFIFNKLNPADSTVYVLQAKNKKDRKAGLGIDVNEFKPVIFHLENARSMPWYVNMDTSKINAIQTSQAYTLEQDKMLGVHQLKQVNIQDTKIVKGSKNLNANGGADFIMSEEDLRKSGRMTLKDLLLKNVKGFNENLRFNQYMINMDQKVHLVIDGVELDFFYDGEAGLNKREFYDQWLNYLDAQEIKGIEVMRSMRYSATYFNRFSKNPMDTPFNHAYIEITTYSGNGAFMRKTPGFYLYRPMAFASQREFYSPQYDYKKPSSFMDTRTTLYWTPNVITDKAGNATVRFYTGDKNGTYTFIMQGSDMDGNLGAQQGKITVGQ</sequence>
<dbReference type="InterPro" id="IPR008969">
    <property type="entry name" value="CarboxyPept-like_regulatory"/>
</dbReference>
<proteinExistence type="predicted"/>
<dbReference type="Proteomes" id="UP000244168">
    <property type="component" value="Unassembled WGS sequence"/>
</dbReference>
<evidence type="ECO:0000256" key="1">
    <source>
        <dbReference type="SAM" id="SignalP"/>
    </source>
</evidence>
<dbReference type="OrthoDB" id="609485at2"/>
<organism evidence="2 3">
    <name type="scientific">Mucilaginibacter yixingensis</name>
    <dbReference type="NCBI Taxonomy" id="1295612"/>
    <lineage>
        <taxon>Bacteria</taxon>
        <taxon>Pseudomonadati</taxon>
        <taxon>Bacteroidota</taxon>
        <taxon>Sphingobacteriia</taxon>
        <taxon>Sphingobacteriales</taxon>
        <taxon>Sphingobacteriaceae</taxon>
        <taxon>Mucilaginibacter</taxon>
    </lineage>
</organism>
<dbReference type="SUPFAM" id="SSF49464">
    <property type="entry name" value="Carboxypeptidase regulatory domain-like"/>
    <property type="match status" value="1"/>
</dbReference>
<accession>A0A2T5JF93</accession>
<dbReference type="Gene3D" id="2.60.40.1930">
    <property type="match status" value="1"/>
</dbReference>
<evidence type="ECO:0000313" key="3">
    <source>
        <dbReference type="Proteomes" id="UP000244168"/>
    </source>
</evidence>
<reference evidence="2 3" key="1">
    <citation type="submission" date="2018-04" db="EMBL/GenBank/DDBJ databases">
        <title>Genomic Encyclopedia of Archaeal and Bacterial Type Strains, Phase II (KMG-II): from individual species to whole genera.</title>
        <authorList>
            <person name="Goeker M."/>
        </authorList>
    </citation>
    <scope>NUCLEOTIDE SEQUENCE [LARGE SCALE GENOMIC DNA]</scope>
    <source>
        <strain evidence="2 3">DSM 26809</strain>
    </source>
</reference>
<feature type="chain" id="PRO_5015691822" description="MG2 domain-containing protein" evidence="1">
    <location>
        <begin position="26"/>
        <end position="925"/>
    </location>
</feature>
<keyword evidence="1" id="KW-0732">Signal</keyword>
<gene>
    <name evidence="2" type="ORF">C8P68_101295</name>
</gene>
<keyword evidence="3" id="KW-1185">Reference proteome</keyword>
<name>A0A2T5JF93_9SPHI</name>
<evidence type="ECO:0008006" key="4">
    <source>
        <dbReference type="Google" id="ProtNLM"/>
    </source>
</evidence>